<feature type="region of interest" description="Disordered" evidence="1">
    <location>
        <begin position="226"/>
        <end position="279"/>
    </location>
</feature>
<feature type="compositionally biased region" description="Basic residues" evidence="1">
    <location>
        <begin position="373"/>
        <end position="388"/>
    </location>
</feature>
<sequence length="557" mass="57798">MLRLLPVALLSFSLALVNARPDVPHLRKGNVAQDDVPTVTVTHTAVSTVTVCGASCYTSCTPSTTTVFVTSSRLPLSGTESGTGISTATSLTAPLSSAISTGSAITTAKGANGTCTLAHGTASTSWGVTAHPSASVSASISSLSALYPNSTTSAGASIPTLTGTGPAHSATTATDAIGFNSTAGTSSIVSSTSSGASTWAYPSYSSGLSWNTTAVLPTGFATGTGSWGTAPTATGSGTSTQASSSTSAVEATSQTTGFTTTISSTSSSGGSSGTGVATSQSLPAQPDILDHFFPALQCYIYPLELISSHWVLNQVQDMESPLQLVRQHHLHRSYRLDNTALQHPVRDRNSPPTQRDRIVVSLILLGHPDNSRRTNRHQQHRTIHHRDRRGLNSPCHADNDTGDIHHAPGLLKHHVYSTTRQHHLRQQPRGFFRHRGVVHNILPGLLGGPFIINLIDHRTRRQWTTTAPHSSSVFTTGATDALTGIVPTANSTSSVTGSVHPTTFVTGVRPSPVVAISSETSIVETATATATAVPTDGWGYGPGGGDGGYLYGGDRKI</sequence>
<keyword evidence="4" id="KW-1185">Reference proteome</keyword>
<evidence type="ECO:0000313" key="4">
    <source>
        <dbReference type="Proteomes" id="UP001239445"/>
    </source>
</evidence>
<name>A0AAJ0BA73_9PEZI</name>
<gene>
    <name evidence="3" type="ORF">QBC47DRAFT_431712</name>
</gene>
<feature type="chain" id="PRO_5042464374" evidence="2">
    <location>
        <begin position="20"/>
        <end position="557"/>
    </location>
</feature>
<protein>
    <submittedName>
        <fullName evidence="3">Uncharacterized protein</fullName>
    </submittedName>
</protein>
<feature type="region of interest" description="Disordered" evidence="1">
    <location>
        <begin position="369"/>
        <end position="393"/>
    </location>
</feature>
<dbReference type="EMBL" id="MU839838">
    <property type="protein sequence ID" value="KAK1753273.1"/>
    <property type="molecule type" value="Genomic_DNA"/>
</dbReference>
<comment type="caution">
    <text evidence="3">The sequence shown here is derived from an EMBL/GenBank/DDBJ whole genome shotgun (WGS) entry which is preliminary data.</text>
</comment>
<feature type="signal peptide" evidence="2">
    <location>
        <begin position="1"/>
        <end position="19"/>
    </location>
</feature>
<evidence type="ECO:0000256" key="1">
    <source>
        <dbReference type="SAM" id="MobiDB-lite"/>
    </source>
</evidence>
<proteinExistence type="predicted"/>
<reference evidence="3" key="1">
    <citation type="submission" date="2023-06" db="EMBL/GenBank/DDBJ databases">
        <title>Genome-scale phylogeny and comparative genomics of the fungal order Sordariales.</title>
        <authorList>
            <consortium name="Lawrence Berkeley National Laboratory"/>
            <person name="Hensen N."/>
            <person name="Bonometti L."/>
            <person name="Westerberg I."/>
            <person name="Brannstrom I.O."/>
            <person name="Guillou S."/>
            <person name="Cros-Aarteil S."/>
            <person name="Calhoun S."/>
            <person name="Haridas S."/>
            <person name="Kuo A."/>
            <person name="Mondo S."/>
            <person name="Pangilinan J."/>
            <person name="Riley R."/>
            <person name="Labutti K."/>
            <person name="Andreopoulos B."/>
            <person name="Lipzen A."/>
            <person name="Chen C."/>
            <person name="Yanf M."/>
            <person name="Daum C."/>
            <person name="Ng V."/>
            <person name="Clum A."/>
            <person name="Steindorff A."/>
            <person name="Ohm R."/>
            <person name="Martin F."/>
            <person name="Silar P."/>
            <person name="Natvig D."/>
            <person name="Lalanne C."/>
            <person name="Gautier V."/>
            <person name="Ament-Velasquez S.L."/>
            <person name="Kruys A."/>
            <person name="Hutchinson M.I."/>
            <person name="Powell A.J."/>
            <person name="Barry K."/>
            <person name="Miller A.N."/>
            <person name="Grigoriev I.V."/>
            <person name="Debuchy R."/>
            <person name="Gladieux P."/>
            <person name="Thoren M.H."/>
            <person name="Johannesson H."/>
        </authorList>
    </citation>
    <scope>NUCLEOTIDE SEQUENCE</scope>
    <source>
        <strain evidence="3">PSN4</strain>
    </source>
</reference>
<keyword evidence="2" id="KW-0732">Signal</keyword>
<organism evidence="3 4">
    <name type="scientific">Echria macrotheca</name>
    <dbReference type="NCBI Taxonomy" id="438768"/>
    <lineage>
        <taxon>Eukaryota</taxon>
        <taxon>Fungi</taxon>
        <taxon>Dikarya</taxon>
        <taxon>Ascomycota</taxon>
        <taxon>Pezizomycotina</taxon>
        <taxon>Sordariomycetes</taxon>
        <taxon>Sordariomycetidae</taxon>
        <taxon>Sordariales</taxon>
        <taxon>Schizotheciaceae</taxon>
        <taxon>Echria</taxon>
    </lineage>
</organism>
<dbReference type="Proteomes" id="UP001239445">
    <property type="component" value="Unassembled WGS sequence"/>
</dbReference>
<accession>A0AAJ0BA73</accession>
<evidence type="ECO:0000256" key="2">
    <source>
        <dbReference type="SAM" id="SignalP"/>
    </source>
</evidence>
<dbReference type="AlphaFoldDB" id="A0AAJ0BA73"/>
<evidence type="ECO:0000313" key="3">
    <source>
        <dbReference type="EMBL" id="KAK1753273.1"/>
    </source>
</evidence>